<evidence type="ECO:0000256" key="1">
    <source>
        <dbReference type="SAM" id="MobiDB-lite"/>
    </source>
</evidence>
<sequence length="118" mass="12536">MCIKTKAPAPRAQRHSASTATERQLMSDVTPSRDDYWRVRRFPLLLASLLWGSMVVRAIRDSHGVLGPITEWPSLGVGLVAAAVAGGLTAATDRKLLPAVLVALLIGYGAAGVAFSLR</sequence>
<dbReference type="EMBL" id="PGGW01000069">
    <property type="protein sequence ID" value="PJE94178.1"/>
    <property type="molecule type" value="Genomic_DNA"/>
</dbReference>
<organism evidence="3 4">
    <name type="scientific">Streptomyces carminius</name>
    <dbReference type="NCBI Taxonomy" id="2665496"/>
    <lineage>
        <taxon>Bacteria</taxon>
        <taxon>Bacillati</taxon>
        <taxon>Actinomycetota</taxon>
        <taxon>Actinomycetes</taxon>
        <taxon>Kitasatosporales</taxon>
        <taxon>Streptomycetaceae</taxon>
        <taxon>Streptomyces</taxon>
    </lineage>
</organism>
<protein>
    <submittedName>
        <fullName evidence="3">Uncharacterized protein</fullName>
    </submittedName>
</protein>
<evidence type="ECO:0000313" key="4">
    <source>
        <dbReference type="Proteomes" id="UP000230407"/>
    </source>
</evidence>
<name>A0A2M8LQF5_9ACTN</name>
<reference evidence="3 4" key="1">
    <citation type="submission" date="2017-11" db="EMBL/GenBank/DDBJ databases">
        <title>Streptomyces carmine sp. nov., a novel actinomycete isolated from Sophora alopecuroides in Xinjiang, China.</title>
        <authorList>
            <person name="Wang Y."/>
            <person name="Luo X."/>
            <person name="Wan C."/>
            <person name="Zhang L."/>
        </authorList>
    </citation>
    <scope>NUCLEOTIDE SEQUENCE [LARGE SCALE GENOMIC DNA]</scope>
    <source>
        <strain evidence="3 4">TRM SA0054</strain>
    </source>
</reference>
<feature type="compositionally biased region" description="Polar residues" evidence="1">
    <location>
        <begin position="15"/>
        <end position="25"/>
    </location>
</feature>
<feature type="region of interest" description="Disordered" evidence="1">
    <location>
        <begin position="1"/>
        <end position="25"/>
    </location>
</feature>
<dbReference type="Proteomes" id="UP000230407">
    <property type="component" value="Unassembled WGS sequence"/>
</dbReference>
<dbReference type="AlphaFoldDB" id="A0A2M8LQF5"/>
<gene>
    <name evidence="3" type="ORF">CUT44_28210</name>
</gene>
<keyword evidence="2" id="KW-0812">Transmembrane</keyword>
<comment type="caution">
    <text evidence="3">The sequence shown here is derived from an EMBL/GenBank/DDBJ whole genome shotgun (WGS) entry which is preliminary data.</text>
</comment>
<proteinExistence type="predicted"/>
<keyword evidence="2" id="KW-0472">Membrane</keyword>
<keyword evidence="2" id="KW-1133">Transmembrane helix</keyword>
<feature type="transmembrane region" description="Helical" evidence="2">
    <location>
        <begin position="42"/>
        <end position="60"/>
    </location>
</feature>
<keyword evidence="4" id="KW-1185">Reference proteome</keyword>
<feature type="transmembrane region" description="Helical" evidence="2">
    <location>
        <begin position="96"/>
        <end position="117"/>
    </location>
</feature>
<evidence type="ECO:0000256" key="2">
    <source>
        <dbReference type="SAM" id="Phobius"/>
    </source>
</evidence>
<feature type="transmembrane region" description="Helical" evidence="2">
    <location>
        <begin position="72"/>
        <end position="91"/>
    </location>
</feature>
<accession>A0A2M8LQF5</accession>
<evidence type="ECO:0000313" key="3">
    <source>
        <dbReference type="EMBL" id="PJE94178.1"/>
    </source>
</evidence>